<dbReference type="RefSeq" id="WP_117329127.1">
    <property type="nucleotide sequence ID" value="NZ_QUWK01000002.1"/>
</dbReference>
<dbReference type="PANTHER" id="PTHR43278">
    <property type="entry name" value="NAD(P)H-DEPENDENT FMN-CONTAINING OXIDOREDUCTASE YWQN-RELATED"/>
    <property type="match status" value="1"/>
</dbReference>
<organism evidence="4 5">
    <name type="scientific">Sphaerochaeta halotolerans</name>
    <dbReference type="NCBI Taxonomy" id="2293840"/>
    <lineage>
        <taxon>Bacteria</taxon>
        <taxon>Pseudomonadati</taxon>
        <taxon>Spirochaetota</taxon>
        <taxon>Spirochaetia</taxon>
        <taxon>Spirochaetales</taxon>
        <taxon>Sphaerochaetaceae</taxon>
        <taxon>Sphaerochaeta</taxon>
    </lineage>
</organism>
<dbReference type="SUPFAM" id="SSF52218">
    <property type="entry name" value="Flavoproteins"/>
    <property type="match status" value="1"/>
</dbReference>
<dbReference type="Pfam" id="PF03358">
    <property type="entry name" value="FMN_red"/>
    <property type="match status" value="1"/>
</dbReference>
<keyword evidence="2" id="KW-0288">FMN</keyword>
<protein>
    <submittedName>
        <fullName evidence="4">Flavodoxin family protein</fullName>
    </submittedName>
</protein>
<reference evidence="4 5" key="2">
    <citation type="submission" date="2018-09" db="EMBL/GenBank/DDBJ databases">
        <title>Genome of Sphaerochaeta halotolerans strain 4-11.</title>
        <authorList>
            <person name="Nazina T.N."/>
            <person name="Sokolova D.S."/>
        </authorList>
    </citation>
    <scope>NUCLEOTIDE SEQUENCE [LARGE SCALE GENOMIC DNA]</scope>
    <source>
        <strain evidence="4 5">4-11</strain>
    </source>
</reference>
<reference evidence="5" key="1">
    <citation type="submission" date="2018-08" db="EMBL/GenBank/DDBJ databases">
        <authorList>
            <person name="Grouzdev D.S."/>
            <person name="Krutkina M.S."/>
        </authorList>
    </citation>
    <scope>NUCLEOTIDE SEQUENCE [LARGE SCALE GENOMIC DNA]</scope>
    <source>
        <strain evidence="5">4-11</strain>
    </source>
</reference>
<proteinExistence type="predicted"/>
<dbReference type="InterPro" id="IPR005025">
    <property type="entry name" value="FMN_Rdtase-like_dom"/>
</dbReference>
<comment type="caution">
    <text evidence="4">The sequence shown here is derived from an EMBL/GenBank/DDBJ whole genome shotgun (WGS) entry which is preliminary data.</text>
</comment>
<keyword evidence="5" id="KW-1185">Reference proteome</keyword>
<evidence type="ECO:0000259" key="3">
    <source>
        <dbReference type="Pfam" id="PF03358"/>
    </source>
</evidence>
<feature type="domain" description="NADPH-dependent FMN reductase-like" evidence="3">
    <location>
        <begin position="1"/>
        <end position="154"/>
    </location>
</feature>
<evidence type="ECO:0000313" key="5">
    <source>
        <dbReference type="Proteomes" id="UP000264002"/>
    </source>
</evidence>
<name>A0A372MKK7_9SPIR</name>
<accession>A0A372MKK7</accession>
<dbReference type="Proteomes" id="UP000264002">
    <property type="component" value="Unassembled WGS sequence"/>
</dbReference>
<evidence type="ECO:0000256" key="1">
    <source>
        <dbReference type="ARBA" id="ARBA00022630"/>
    </source>
</evidence>
<dbReference type="EMBL" id="QUWK01000002">
    <property type="protein sequence ID" value="RFU95730.1"/>
    <property type="molecule type" value="Genomic_DNA"/>
</dbReference>
<evidence type="ECO:0000313" key="4">
    <source>
        <dbReference type="EMBL" id="RFU95730.1"/>
    </source>
</evidence>
<dbReference type="InterPro" id="IPR029039">
    <property type="entry name" value="Flavoprotein-like_sf"/>
</dbReference>
<evidence type="ECO:0000256" key="2">
    <source>
        <dbReference type="ARBA" id="ARBA00022643"/>
    </source>
</evidence>
<dbReference type="AlphaFoldDB" id="A0A372MKK7"/>
<keyword evidence="1" id="KW-0285">Flavoprotein</keyword>
<dbReference type="OrthoDB" id="9790975at2"/>
<dbReference type="GO" id="GO:0016491">
    <property type="term" value="F:oxidoreductase activity"/>
    <property type="evidence" value="ECO:0007669"/>
    <property type="project" value="InterPro"/>
</dbReference>
<gene>
    <name evidence="4" type="ORF">DYP60_01590</name>
</gene>
<dbReference type="Gene3D" id="3.40.50.360">
    <property type="match status" value="1"/>
</dbReference>
<dbReference type="InterPro" id="IPR051796">
    <property type="entry name" value="ISF_SsuE-like"/>
</dbReference>
<sequence length="206" mass="22384">MNVLMINTSPHEKGCTNRALQEVASVLHTWNIDSEILWIGKGPLHGCVDCKYCFKHGSCAFTDDSVNETAKKAVEADALVLGSAVHYASAAGAGSAFLDRLFRVASKQMALKPGAAVVSCRRGGASTTFDQLNKYFTISQMPVVSSTYWNSVHGNTVQEVEQDLEGLQVMRYLGANLAWLLSCIDAGKDSVKKPVPEKRIATNFIR</sequence>
<dbReference type="PANTHER" id="PTHR43278:SF4">
    <property type="entry name" value="NAD(P)H-DEPENDENT FMN-CONTAINING OXIDOREDUCTASE YWQN-RELATED"/>
    <property type="match status" value="1"/>
</dbReference>